<dbReference type="PANTHER" id="PTHR11610">
    <property type="entry name" value="LIPASE"/>
    <property type="match status" value="1"/>
</dbReference>
<dbReference type="Gene3D" id="3.40.50.1820">
    <property type="entry name" value="alpha/beta hydrolase"/>
    <property type="match status" value="1"/>
</dbReference>
<dbReference type="GO" id="GO:0016298">
    <property type="term" value="F:lipase activity"/>
    <property type="evidence" value="ECO:0007669"/>
    <property type="project" value="InterPro"/>
</dbReference>
<sequence length="341" mass="37384">MGLLALLGFEVASICSTYSVFFGGSIFSYRFLPKGDCRLCCPIQKDIDITFNLFTSKNPTIPQQLFIDDIWSIESSFLDPNLPTTFYVHGFTERAMGMSARTVKDAYLKRGTHNVIVVDWGGLSGFPYYAAAVKNTRVVGKYLAEFIRYLHNSGVVSIEDVHVIGFSLGAEVSGFAGKALGPGVLPRITGLDPAFPLYIYQGDRGHLAPSDARFVDIIHTDGGVFGFPNPIGHADFYPNGGVALQPGCRLSQLARRGHPEEVVACSHNRAWMYYAESVNNEYAFPASFCPSYDAYERGLCNESRADSAGPVAYMGYVADGRSNGMYFLSTNDRPPYGLVED</sequence>
<dbReference type="GO" id="GO:0005615">
    <property type="term" value="C:extracellular space"/>
    <property type="evidence" value="ECO:0007669"/>
    <property type="project" value="TreeGrafter"/>
</dbReference>
<dbReference type="EMBL" id="JARGDH010000002">
    <property type="protein sequence ID" value="KAL0274603.1"/>
    <property type="molecule type" value="Genomic_DNA"/>
</dbReference>
<evidence type="ECO:0000256" key="1">
    <source>
        <dbReference type="ARBA" id="ARBA00004613"/>
    </source>
</evidence>
<dbReference type="FunFam" id="3.40.50.1820:FF:000122">
    <property type="entry name" value="Vitellogenin-3-like Protein"/>
    <property type="match status" value="1"/>
</dbReference>
<gene>
    <name evidence="6" type="ORF">PYX00_002698</name>
</gene>
<name>A0AAW2HYA0_9NEOP</name>
<evidence type="ECO:0000259" key="5">
    <source>
        <dbReference type="Pfam" id="PF00151"/>
    </source>
</evidence>
<dbReference type="AlphaFoldDB" id="A0AAW2HYA0"/>
<dbReference type="GO" id="GO:0016042">
    <property type="term" value="P:lipid catabolic process"/>
    <property type="evidence" value="ECO:0007669"/>
    <property type="project" value="TreeGrafter"/>
</dbReference>
<accession>A0AAW2HYA0</accession>
<evidence type="ECO:0000256" key="3">
    <source>
        <dbReference type="ARBA" id="ARBA00022525"/>
    </source>
</evidence>
<dbReference type="InterPro" id="IPR013818">
    <property type="entry name" value="Lipase"/>
</dbReference>
<dbReference type="PRINTS" id="PR00821">
    <property type="entry name" value="TAGLIPASE"/>
</dbReference>
<dbReference type="CDD" id="cd00707">
    <property type="entry name" value="Pancreat_lipase_like"/>
    <property type="match status" value="1"/>
</dbReference>
<comment type="caution">
    <text evidence="6">The sequence shown here is derived from an EMBL/GenBank/DDBJ whole genome shotgun (WGS) entry which is preliminary data.</text>
</comment>
<organism evidence="6">
    <name type="scientific">Menopon gallinae</name>
    <name type="common">poultry shaft louse</name>
    <dbReference type="NCBI Taxonomy" id="328185"/>
    <lineage>
        <taxon>Eukaryota</taxon>
        <taxon>Metazoa</taxon>
        <taxon>Ecdysozoa</taxon>
        <taxon>Arthropoda</taxon>
        <taxon>Hexapoda</taxon>
        <taxon>Insecta</taxon>
        <taxon>Pterygota</taxon>
        <taxon>Neoptera</taxon>
        <taxon>Paraneoptera</taxon>
        <taxon>Psocodea</taxon>
        <taxon>Troctomorpha</taxon>
        <taxon>Phthiraptera</taxon>
        <taxon>Amblycera</taxon>
        <taxon>Menoponidae</taxon>
        <taxon>Menopon</taxon>
    </lineage>
</organism>
<dbReference type="PANTHER" id="PTHR11610:SF169">
    <property type="entry name" value="GH15759P-RELATED"/>
    <property type="match status" value="1"/>
</dbReference>
<feature type="domain" description="Lipase" evidence="5">
    <location>
        <begin position="44"/>
        <end position="336"/>
    </location>
</feature>
<evidence type="ECO:0000256" key="2">
    <source>
        <dbReference type="ARBA" id="ARBA00010701"/>
    </source>
</evidence>
<dbReference type="SUPFAM" id="SSF53474">
    <property type="entry name" value="alpha/beta-Hydrolases"/>
    <property type="match status" value="1"/>
</dbReference>
<reference evidence="6" key="1">
    <citation type="journal article" date="2024" name="Gigascience">
        <title>Chromosome-level genome of the poultry shaft louse Menopon gallinae provides insight into the host-switching and adaptive evolution of parasitic lice.</title>
        <authorList>
            <person name="Xu Y."/>
            <person name="Ma L."/>
            <person name="Liu S."/>
            <person name="Liang Y."/>
            <person name="Liu Q."/>
            <person name="He Z."/>
            <person name="Tian L."/>
            <person name="Duan Y."/>
            <person name="Cai W."/>
            <person name="Li H."/>
            <person name="Song F."/>
        </authorList>
    </citation>
    <scope>NUCLEOTIDE SEQUENCE</scope>
    <source>
        <strain evidence="6">Cailab_2023a</strain>
    </source>
</reference>
<comment type="subcellular location">
    <subcellularLocation>
        <location evidence="1">Secreted</location>
    </subcellularLocation>
</comment>
<dbReference type="Pfam" id="PF00151">
    <property type="entry name" value="Lipase"/>
    <property type="match status" value="1"/>
</dbReference>
<evidence type="ECO:0000256" key="4">
    <source>
        <dbReference type="RuleBase" id="RU004262"/>
    </source>
</evidence>
<protein>
    <recommendedName>
        <fullName evidence="5">Lipase domain-containing protein</fullName>
    </recommendedName>
</protein>
<evidence type="ECO:0000313" key="6">
    <source>
        <dbReference type="EMBL" id="KAL0274603.1"/>
    </source>
</evidence>
<dbReference type="GO" id="GO:0017171">
    <property type="term" value="F:serine hydrolase activity"/>
    <property type="evidence" value="ECO:0007669"/>
    <property type="project" value="TreeGrafter"/>
</dbReference>
<dbReference type="InterPro" id="IPR000734">
    <property type="entry name" value="TAG_lipase"/>
</dbReference>
<proteinExistence type="inferred from homology"/>
<keyword evidence="3" id="KW-0964">Secreted</keyword>
<comment type="similarity">
    <text evidence="2 4">Belongs to the AB hydrolase superfamily. Lipase family.</text>
</comment>
<dbReference type="InterPro" id="IPR033906">
    <property type="entry name" value="Lipase_N"/>
</dbReference>
<dbReference type="InterPro" id="IPR029058">
    <property type="entry name" value="AB_hydrolase_fold"/>
</dbReference>